<keyword evidence="5" id="KW-0441">Lipid A biosynthesis</keyword>
<dbReference type="PANTHER" id="PTHR30372:SF4">
    <property type="entry name" value="LIPID-A-DISACCHARIDE SYNTHASE, MITOCHONDRIAL-RELATED"/>
    <property type="match status" value="1"/>
</dbReference>
<evidence type="ECO:0000256" key="1">
    <source>
        <dbReference type="ARBA" id="ARBA00002056"/>
    </source>
</evidence>
<evidence type="ECO:0000256" key="4">
    <source>
        <dbReference type="ARBA" id="ARBA00022516"/>
    </source>
</evidence>
<evidence type="ECO:0000256" key="3">
    <source>
        <dbReference type="ARBA" id="ARBA00020902"/>
    </source>
</evidence>
<sequence>MSRPLRLLISAGEVSGDLQGSLLIQALVRQAAHQHLDLEIWALGGERMAAAGARLIVDTRALGAIGWLESLRFGVPVLQQVGRIRRTLAAFPPDGVVLIDYVGVNLGLGRYLKRRFQVPIVYYIAPQEWVWSRGMGTTRQIVSLADAILAIFPEEARYYAQQGARVTWVGHPLLDALEAVPPRAIARQQLGIAAEEVAIALLPASRHQELRHVLPPIWSAAQQIQRQVPKAHFWIPVAQPQYAALLSQAIAAYGLHATLTEDPSLTLAAADLALSKSGTANLEAALLGVPQVVIYRFSPISAWLYRRILQMHVPFICPVNLVTFEAIVPELLQEQATPERIAHLALTLLQNPTARQTLLRGYARMRAALGEPGAIDRAAALICQIVQQRSAC</sequence>
<dbReference type="Pfam" id="PF02684">
    <property type="entry name" value="LpxB"/>
    <property type="match status" value="1"/>
</dbReference>
<evidence type="ECO:0000256" key="7">
    <source>
        <dbReference type="ARBA" id="ARBA00022679"/>
    </source>
</evidence>
<dbReference type="GO" id="GO:0008915">
    <property type="term" value="F:lipid-A-disaccharide synthase activity"/>
    <property type="evidence" value="ECO:0007669"/>
    <property type="project" value="UniProtKB-UniRule"/>
</dbReference>
<evidence type="ECO:0000313" key="12">
    <source>
        <dbReference type="Proteomes" id="UP000607397"/>
    </source>
</evidence>
<keyword evidence="4" id="KW-0444">Lipid biosynthesis</keyword>
<dbReference type="EC" id="2.4.1.182" evidence="2 10"/>
<dbReference type="GO" id="GO:0009245">
    <property type="term" value="P:lipid A biosynthetic process"/>
    <property type="evidence" value="ECO:0007669"/>
    <property type="project" value="UniProtKB-UniRule"/>
</dbReference>
<keyword evidence="8" id="KW-0443">Lipid metabolism</keyword>
<evidence type="ECO:0000256" key="5">
    <source>
        <dbReference type="ARBA" id="ARBA00022556"/>
    </source>
</evidence>
<evidence type="ECO:0000313" key="11">
    <source>
        <dbReference type="EMBL" id="NCJ07248.1"/>
    </source>
</evidence>
<dbReference type="RefSeq" id="WP_161825725.1">
    <property type="nucleotide sequence ID" value="NZ_WVIC01000023.1"/>
</dbReference>
<dbReference type="NCBIfam" id="TIGR00215">
    <property type="entry name" value="lpxB"/>
    <property type="match status" value="1"/>
</dbReference>
<proteinExistence type="predicted"/>
<dbReference type="Proteomes" id="UP000607397">
    <property type="component" value="Unassembled WGS sequence"/>
</dbReference>
<comment type="caution">
    <text evidence="11">The sequence shown here is derived from an EMBL/GenBank/DDBJ whole genome shotgun (WGS) entry which is preliminary data.</text>
</comment>
<keyword evidence="12" id="KW-1185">Reference proteome</keyword>
<dbReference type="Gene3D" id="3.40.50.2000">
    <property type="entry name" value="Glycogen Phosphorylase B"/>
    <property type="match status" value="1"/>
</dbReference>
<dbReference type="GO" id="GO:0005543">
    <property type="term" value="F:phospholipid binding"/>
    <property type="evidence" value="ECO:0007669"/>
    <property type="project" value="TreeGrafter"/>
</dbReference>
<dbReference type="GO" id="GO:0016020">
    <property type="term" value="C:membrane"/>
    <property type="evidence" value="ECO:0007669"/>
    <property type="project" value="GOC"/>
</dbReference>
<evidence type="ECO:0000256" key="2">
    <source>
        <dbReference type="ARBA" id="ARBA00012687"/>
    </source>
</evidence>
<reference evidence="11" key="1">
    <citation type="submission" date="2019-12" db="EMBL/GenBank/DDBJ databases">
        <title>High-Quality draft genome sequences of three cyanobacteria isolated from the limestone walls of the Old Cathedral of Coimbra.</title>
        <authorList>
            <person name="Tiago I."/>
            <person name="Soares F."/>
            <person name="Portugal A."/>
        </authorList>
    </citation>
    <scope>NUCLEOTIDE SEQUENCE [LARGE SCALE GENOMIC DNA]</scope>
    <source>
        <strain evidence="11">C</strain>
    </source>
</reference>
<dbReference type="PANTHER" id="PTHR30372">
    <property type="entry name" value="LIPID-A-DISACCHARIDE SYNTHASE"/>
    <property type="match status" value="1"/>
</dbReference>
<evidence type="ECO:0000256" key="8">
    <source>
        <dbReference type="ARBA" id="ARBA00023098"/>
    </source>
</evidence>
<name>A0A8K1ZYM2_9CYAN</name>
<organism evidence="11 12">
    <name type="scientific">Petrachloros mirabilis ULC683</name>
    <dbReference type="NCBI Taxonomy" id="2781853"/>
    <lineage>
        <taxon>Bacteria</taxon>
        <taxon>Bacillati</taxon>
        <taxon>Cyanobacteriota</taxon>
        <taxon>Cyanophyceae</taxon>
        <taxon>Synechococcales</taxon>
        <taxon>Petrachlorosaceae</taxon>
        <taxon>Petrachloros</taxon>
        <taxon>Petrachloros mirabilis</taxon>
    </lineage>
</organism>
<comment type="catalytic activity">
    <reaction evidence="9">
        <text>a lipid X + a UDP-2-N,3-O-bis[(3R)-3-hydroxyacyl]-alpha-D-glucosamine = a lipid A disaccharide + UDP + H(+)</text>
        <dbReference type="Rhea" id="RHEA:67828"/>
        <dbReference type="ChEBI" id="CHEBI:15378"/>
        <dbReference type="ChEBI" id="CHEBI:58223"/>
        <dbReference type="ChEBI" id="CHEBI:137748"/>
        <dbReference type="ChEBI" id="CHEBI:176338"/>
        <dbReference type="ChEBI" id="CHEBI:176343"/>
        <dbReference type="EC" id="2.4.1.182"/>
    </reaction>
</comment>
<evidence type="ECO:0000256" key="9">
    <source>
        <dbReference type="ARBA" id="ARBA00048975"/>
    </source>
</evidence>
<dbReference type="SUPFAM" id="SSF53756">
    <property type="entry name" value="UDP-Glycosyltransferase/glycogen phosphorylase"/>
    <property type="match status" value="1"/>
</dbReference>
<protein>
    <recommendedName>
        <fullName evidence="3 10">Lipid-A-disaccharide synthase</fullName>
        <ecNumber evidence="2 10">2.4.1.182</ecNumber>
    </recommendedName>
</protein>
<evidence type="ECO:0000256" key="10">
    <source>
        <dbReference type="NCBIfam" id="TIGR00215"/>
    </source>
</evidence>
<comment type="function">
    <text evidence="1">Condensation of UDP-2,3-diacylglucosamine and 2,3-diacylglucosamine-1-phosphate to form lipid A disaccharide, a precursor of lipid A, a phosphorylated glycolipid that anchors the lipopolysaccharide to the outer membrane of the cell.</text>
</comment>
<accession>A0A8K1ZYM2</accession>
<dbReference type="EMBL" id="WVIC01000023">
    <property type="protein sequence ID" value="NCJ07248.1"/>
    <property type="molecule type" value="Genomic_DNA"/>
</dbReference>
<gene>
    <name evidence="11" type="primary">lpxB</name>
    <name evidence="11" type="ORF">GS597_12175</name>
</gene>
<keyword evidence="6 11" id="KW-0328">Glycosyltransferase</keyword>
<keyword evidence="7 11" id="KW-0808">Transferase</keyword>
<dbReference type="InterPro" id="IPR003835">
    <property type="entry name" value="Glyco_trans_19"/>
</dbReference>
<evidence type="ECO:0000256" key="6">
    <source>
        <dbReference type="ARBA" id="ARBA00022676"/>
    </source>
</evidence>
<dbReference type="AlphaFoldDB" id="A0A8K1ZYM2"/>